<keyword evidence="2" id="KW-1185">Reference proteome</keyword>
<proteinExistence type="predicted"/>
<evidence type="ECO:0000313" key="2">
    <source>
        <dbReference type="Proteomes" id="UP000770661"/>
    </source>
</evidence>
<accession>A0A8J4YHL0</accession>
<dbReference type="OrthoDB" id="6382705at2759"/>
<protein>
    <submittedName>
        <fullName evidence="1">Uncharacterized protein</fullName>
    </submittedName>
</protein>
<comment type="caution">
    <text evidence="1">The sequence shown here is derived from an EMBL/GenBank/DDBJ whole genome shotgun (WGS) entry which is preliminary data.</text>
</comment>
<dbReference type="AlphaFoldDB" id="A0A8J4YHL0"/>
<gene>
    <name evidence="1" type="ORF">GWK47_032902</name>
</gene>
<dbReference type="Proteomes" id="UP000770661">
    <property type="component" value="Unassembled WGS sequence"/>
</dbReference>
<dbReference type="EMBL" id="JACEEZ010002417">
    <property type="protein sequence ID" value="KAG0728243.1"/>
    <property type="molecule type" value="Genomic_DNA"/>
</dbReference>
<reference evidence="1" key="1">
    <citation type="submission" date="2020-07" db="EMBL/GenBank/DDBJ databases">
        <title>The High-quality genome of the commercially important snow crab, Chionoecetes opilio.</title>
        <authorList>
            <person name="Jeong J.-H."/>
            <person name="Ryu S."/>
        </authorList>
    </citation>
    <scope>NUCLEOTIDE SEQUENCE</scope>
    <source>
        <strain evidence="1">MADBK_172401_WGS</strain>
        <tissue evidence="1">Digestive gland</tissue>
    </source>
</reference>
<organism evidence="1 2">
    <name type="scientific">Chionoecetes opilio</name>
    <name type="common">Atlantic snow crab</name>
    <name type="synonym">Cancer opilio</name>
    <dbReference type="NCBI Taxonomy" id="41210"/>
    <lineage>
        <taxon>Eukaryota</taxon>
        <taxon>Metazoa</taxon>
        <taxon>Ecdysozoa</taxon>
        <taxon>Arthropoda</taxon>
        <taxon>Crustacea</taxon>
        <taxon>Multicrustacea</taxon>
        <taxon>Malacostraca</taxon>
        <taxon>Eumalacostraca</taxon>
        <taxon>Eucarida</taxon>
        <taxon>Decapoda</taxon>
        <taxon>Pleocyemata</taxon>
        <taxon>Brachyura</taxon>
        <taxon>Eubrachyura</taxon>
        <taxon>Majoidea</taxon>
        <taxon>Majidae</taxon>
        <taxon>Chionoecetes</taxon>
    </lineage>
</organism>
<name>A0A8J4YHL0_CHIOP</name>
<evidence type="ECO:0000313" key="1">
    <source>
        <dbReference type="EMBL" id="KAG0728243.1"/>
    </source>
</evidence>
<sequence length="111" mass="12877">MFEICGRLIVPLYSKKSSRSTFRKQIAEGNQRAWELLKLCYLPSNVQELCRPLAPHMTTRILPFNKKVLATPVVAGKSGIVPVVFGDRFWGTSVNRHFIKFYWKYWCIKGL</sequence>